<keyword evidence="2" id="KW-1185">Reference proteome</keyword>
<reference evidence="1" key="1">
    <citation type="submission" date="2020-08" db="EMBL/GenBank/DDBJ databases">
        <title>Multicomponent nature underlies the extraordinary mechanical properties of spider dragline silk.</title>
        <authorList>
            <person name="Kono N."/>
            <person name="Nakamura H."/>
            <person name="Mori M."/>
            <person name="Yoshida Y."/>
            <person name="Ohtoshi R."/>
            <person name="Malay A.D."/>
            <person name="Moran D.A.P."/>
            <person name="Tomita M."/>
            <person name="Numata K."/>
            <person name="Arakawa K."/>
        </authorList>
    </citation>
    <scope>NUCLEOTIDE SEQUENCE</scope>
</reference>
<evidence type="ECO:0000313" key="1">
    <source>
        <dbReference type="EMBL" id="GFS61210.1"/>
    </source>
</evidence>
<protein>
    <submittedName>
        <fullName evidence="1">Uncharacterized protein</fullName>
    </submittedName>
</protein>
<organism evidence="1 2">
    <name type="scientific">Trichonephila inaurata madagascariensis</name>
    <dbReference type="NCBI Taxonomy" id="2747483"/>
    <lineage>
        <taxon>Eukaryota</taxon>
        <taxon>Metazoa</taxon>
        <taxon>Ecdysozoa</taxon>
        <taxon>Arthropoda</taxon>
        <taxon>Chelicerata</taxon>
        <taxon>Arachnida</taxon>
        <taxon>Araneae</taxon>
        <taxon>Araneomorphae</taxon>
        <taxon>Entelegynae</taxon>
        <taxon>Araneoidea</taxon>
        <taxon>Nephilidae</taxon>
        <taxon>Trichonephila</taxon>
        <taxon>Trichonephila inaurata</taxon>
    </lineage>
</organism>
<comment type="caution">
    <text evidence="1">The sequence shown here is derived from an EMBL/GenBank/DDBJ whole genome shotgun (WGS) entry which is preliminary data.</text>
</comment>
<dbReference type="AlphaFoldDB" id="A0A8X6MKZ5"/>
<evidence type="ECO:0000313" key="2">
    <source>
        <dbReference type="Proteomes" id="UP000886998"/>
    </source>
</evidence>
<proteinExistence type="predicted"/>
<accession>A0A8X6MKZ5</accession>
<dbReference type="EMBL" id="BMAV01027662">
    <property type="protein sequence ID" value="GFS61210.1"/>
    <property type="molecule type" value="Genomic_DNA"/>
</dbReference>
<gene>
    <name evidence="1" type="ORF">TNIN_200451</name>
</gene>
<dbReference type="Proteomes" id="UP000886998">
    <property type="component" value="Unassembled WGS sequence"/>
</dbReference>
<dbReference type="OrthoDB" id="6432497at2759"/>
<name>A0A8X6MKZ5_9ARAC</name>
<sequence>MLGIQRIRTIPYHPFEWYGWASTSLKQAIGVTYKMDRVATSGPRGSRACIKEDLNDSSEMVFGKNPCASRENSLNLQVDSQMIPPSFLLRVRETWTLKPTPAVFIYFMFRAHSSQNLLSCLFWVEDSNHLGGKNPSKGHLKFW</sequence>